<protein>
    <recommendedName>
        <fullName evidence="3">phosphoenolpyruvate--glycerone phosphotransferase</fullName>
        <ecNumber evidence="3">2.7.1.121</ecNumber>
    </recommendedName>
</protein>
<dbReference type="GO" id="GO:0004371">
    <property type="term" value="F:glycerone kinase activity"/>
    <property type="evidence" value="ECO:0007669"/>
    <property type="project" value="InterPro"/>
</dbReference>
<dbReference type="EMBL" id="SOAZ01000030">
    <property type="protein sequence ID" value="TDT50348.1"/>
    <property type="molecule type" value="Genomic_DNA"/>
</dbReference>
<dbReference type="GO" id="GO:0047324">
    <property type="term" value="F:phosphoenolpyruvate-glycerone phosphotransferase activity"/>
    <property type="evidence" value="ECO:0007669"/>
    <property type="project" value="UniProtKB-EC"/>
</dbReference>
<evidence type="ECO:0000256" key="1">
    <source>
        <dbReference type="ARBA" id="ARBA00001113"/>
    </source>
</evidence>
<name>A0A4R7K8M4_9CLOT</name>
<reference evidence="9 10" key="1">
    <citation type="submission" date="2019-03" db="EMBL/GenBank/DDBJ databases">
        <title>Genomic Encyclopedia of Type Strains, Phase IV (KMG-IV): sequencing the most valuable type-strain genomes for metagenomic binning, comparative biology and taxonomic classification.</title>
        <authorList>
            <person name="Goeker M."/>
        </authorList>
    </citation>
    <scope>NUCLEOTIDE SEQUENCE [LARGE SCALE GENOMIC DNA]</scope>
    <source>
        <strain evidence="9 10">DSM 24455</strain>
    </source>
</reference>
<dbReference type="Proteomes" id="UP000295325">
    <property type="component" value="Unassembled WGS sequence"/>
</dbReference>
<dbReference type="RefSeq" id="WP_133629219.1">
    <property type="nucleotide sequence ID" value="NZ_SOAZ01000030.1"/>
</dbReference>
<keyword evidence="10" id="KW-1185">Reference proteome</keyword>
<dbReference type="AlphaFoldDB" id="A0A4R7K8M4"/>
<dbReference type="GO" id="GO:0019563">
    <property type="term" value="P:glycerol catabolic process"/>
    <property type="evidence" value="ECO:0007669"/>
    <property type="project" value="TreeGrafter"/>
</dbReference>
<dbReference type="GO" id="GO:0005829">
    <property type="term" value="C:cytosol"/>
    <property type="evidence" value="ECO:0007669"/>
    <property type="project" value="TreeGrafter"/>
</dbReference>
<evidence type="ECO:0000313" key="10">
    <source>
        <dbReference type="Proteomes" id="UP000295325"/>
    </source>
</evidence>
<organism evidence="9 10">
    <name type="scientific">Fonticella tunisiensis</name>
    <dbReference type="NCBI Taxonomy" id="1096341"/>
    <lineage>
        <taxon>Bacteria</taxon>
        <taxon>Bacillati</taxon>
        <taxon>Bacillota</taxon>
        <taxon>Clostridia</taxon>
        <taxon>Eubacteriales</taxon>
        <taxon>Clostridiaceae</taxon>
        <taxon>Fonticella</taxon>
    </lineage>
</organism>
<evidence type="ECO:0000256" key="2">
    <source>
        <dbReference type="ARBA" id="ARBA00004745"/>
    </source>
</evidence>
<evidence type="ECO:0000256" key="7">
    <source>
        <dbReference type="ARBA" id="ARBA00046577"/>
    </source>
</evidence>
<dbReference type="FunFam" id="3.40.50.10440:FF:000001">
    <property type="entry name" value="Dihydroxyacetone kinase, DhaK subunit"/>
    <property type="match status" value="1"/>
</dbReference>
<gene>
    <name evidence="9" type="ORF">EDD71_1308</name>
</gene>
<keyword evidence="4" id="KW-0808">Transferase</keyword>
<keyword evidence="6" id="KW-0319">Glycerol metabolism</keyword>
<evidence type="ECO:0000313" key="9">
    <source>
        <dbReference type="EMBL" id="TDT50348.1"/>
    </source>
</evidence>
<comment type="catalytic activity">
    <reaction evidence="1">
        <text>dihydroxyacetone + phosphoenolpyruvate = dihydroxyacetone phosphate + pyruvate</text>
        <dbReference type="Rhea" id="RHEA:18381"/>
        <dbReference type="ChEBI" id="CHEBI:15361"/>
        <dbReference type="ChEBI" id="CHEBI:16016"/>
        <dbReference type="ChEBI" id="CHEBI:57642"/>
        <dbReference type="ChEBI" id="CHEBI:58702"/>
        <dbReference type="EC" id="2.7.1.121"/>
    </reaction>
</comment>
<dbReference type="Gene3D" id="3.30.1180.20">
    <property type="entry name" value="Dihydroxyacetone kinase, domain 2"/>
    <property type="match status" value="1"/>
</dbReference>
<dbReference type="SUPFAM" id="SSF82549">
    <property type="entry name" value="DAK1/DegV-like"/>
    <property type="match status" value="1"/>
</dbReference>
<evidence type="ECO:0000256" key="4">
    <source>
        <dbReference type="ARBA" id="ARBA00022679"/>
    </source>
</evidence>
<proteinExistence type="predicted"/>
<sequence>MRRLINDPYNIVEEMLEGFCKAHNKHVKLLENDGRVVVSKKAPVKDKVGIIIGGGSGHEPLFLGYVGEGFADAAVIGNINTSPSPEPCYNAVKAVDAGKGCLYMYGNYAGDVMNFDMGAEMAAAEGIRVETVLVTDDVYSSTEIKNRRGVAGDFYVFKVAAAKAALGYDLDAVKSAAEKANANTRSMGVAMSSSTLPITGKTIFELEDGDMEVGMGIHGEPGVRRTKIEPADKVVDEILGYILPDLPFNEGDEVSVLVNGLGATPLMDLHVAYRRVAQVLEEKKIKIYNSFVGNYATSMDMAGMSITLMKLDDELKELLDYPCDAPYCVIK</sequence>
<dbReference type="InterPro" id="IPR050861">
    <property type="entry name" value="Dihydroxyacetone_Kinase"/>
</dbReference>
<dbReference type="PANTHER" id="PTHR28629:SF4">
    <property type="entry name" value="TRIOKINASE_FMN CYCLASE"/>
    <property type="match status" value="1"/>
</dbReference>
<dbReference type="OrthoDB" id="9806345at2"/>
<comment type="caution">
    <text evidence="9">The sequence shown here is derived from an EMBL/GenBank/DDBJ whole genome shotgun (WGS) entry which is preliminary data.</text>
</comment>
<evidence type="ECO:0000256" key="5">
    <source>
        <dbReference type="ARBA" id="ARBA00022777"/>
    </source>
</evidence>
<dbReference type="InterPro" id="IPR004006">
    <property type="entry name" value="DhaK_dom"/>
</dbReference>
<dbReference type="FunFam" id="3.30.1180.20:FF:000002">
    <property type="entry name" value="Dihydroxyacetone kinase subunit DhaK"/>
    <property type="match status" value="1"/>
</dbReference>
<dbReference type="EC" id="2.7.1.121" evidence="3"/>
<dbReference type="Pfam" id="PF02733">
    <property type="entry name" value="Dak1"/>
    <property type="match status" value="1"/>
</dbReference>
<evidence type="ECO:0000256" key="6">
    <source>
        <dbReference type="ARBA" id="ARBA00022798"/>
    </source>
</evidence>
<keyword evidence="5 9" id="KW-0418">Kinase</keyword>
<evidence type="ECO:0000256" key="3">
    <source>
        <dbReference type="ARBA" id="ARBA00012095"/>
    </source>
</evidence>
<feature type="domain" description="DhaK" evidence="8">
    <location>
        <begin position="7"/>
        <end position="328"/>
    </location>
</feature>
<evidence type="ECO:0000259" key="8">
    <source>
        <dbReference type="PROSITE" id="PS51481"/>
    </source>
</evidence>
<dbReference type="PANTHER" id="PTHR28629">
    <property type="entry name" value="TRIOKINASE/FMN CYCLASE"/>
    <property type="match status" value="1"/>
</dbReference>
<comment type="subunit">
    <text evidence="7">Homodimer. The dihydroxyacetone kinase complex is composed of a homodimer of DhaM, a homodimer of DhaK and the subunit DhaL.</text>
</comment>
<comment type="pathway">
    <text evidence="2">Polyol metabolism; glycerol degradation.</text>
</comment>
<dbReference type="PROSITE" id="PS51481">
    <property type="entry name" value="DHAK"/>
    <property type="match status" value="1"/>
</dbReference>
<accession>A0A4R7K8M4</accession>
<dbReference type="Gene3D" id="3.40.50.10440">
    <property type="entry name" value="Dihydroxyacetone kinase, domain 1"/>
    <property type="match status" value="1"/>
</dbReference>